<evidence type="ECO:0000256" key="10">
    <source>
        <dbReference type="SAM" id="Phobius"/>
    </source>
</evidence>
<dbReference type="Pfam" id="PF01578">
    <property type="entry name" value="Cytochrom_C_asm"/>
    <property type="match status" value="1"/>
</dbReference>
<organism evidence="13 14">
    <name type="scientific">Geodia barretti</name>
    <name type="common">Barrett's horny sponge</name>
    <dbReference type="NCBI Taxonomy" id="519541"/>
    <lineage>
        <taxon>Eukaryota</taxon>
        <taxon>Metazoa</taxon>
        <taxon>Porifera</taxon>
        <taxon>Demospongiae</taxon>
        <taxon>Heteroscleromorpha</taxon>
        <taxon>Tetractinellida</taxon>
        <taxon>Astrophorina</taxon>
        <taxon>Geodiidae</taxon>
        <taxon>Geodia</taxon>
    </lineage>
</organism>
<feature type="domain" description="Cytochrome c-type biogenesis protein CcmF C-terminal" evidence="12">
    <location>
        <begin position="404"/>
        <end position="550"/>
    </location>
</feature>
<dbReference type="GO" id="GO:0020037">
    <property type="term" value="F:heme binding"/>
    <property type="evidence" value="ECO:0007669"/>
    <property type="project" value="InterPro"/>
</dbReference>
<sequence>MAFAQAALPITGTLLRAPSLLASARYAARAQLLLLLLSFFCLTYAFITYDFSVVYVAQNSNTELPLIYRISAVWGAHEGSLLLWVLMLAGWTAALSWFSREVPADFLAKVLAVLGVVSVGFLLFLILTSNPFNRLIPAVADGKELNPLLQDFGLVVHPPMLYMGYVGFSVAFAFAVAALISGRLDAAWARWSKPWTNMAWIFLTLGIALGSWWAYYELGWGGWWFWDPVENASFMPWLVGTALIHSLSATEKRGLFKSWTVLLAMLAFSLSLIGAFLVRSGVLTSVHTFANDPTRGVFLLILICLVIGGSLAIYGYRAPSIRSSGTFSVVSREAGILLNNVFLVTAAATILLGTLYPLFLDALGLGKVSVGPPYFNSVFIPLTLPLAALAGIGALTRWKRDQFSRLVAHFGIAVFVVGVTMVSTYEKEQDLRMVPGDTYELGGVTFLFEGVVNKTKDNYISSFGTVKASREGKHIATVFPEKRTYATQTNPLTEAGIRPGFIRDLYVSIGEPLDTNGAWSLRIHIKPFIRWIWGGAILMAIGGFLAATDQRLRSPSTRREQIAATAEVASEA</sequence>
<feature type="transmembrane region" description="Helical" evidence="10">
    <location>
        <begin position="259"/>
        <end position="277"/>
    </location>
</feature>
<protein>
    <submittedName>
        <fullName evidence="13">Cytochrome c-type biogenesis protein CcmF</fullName>
    </submittedName>
</protein>
<feature type="transmembrane region" description="Helical" evidence="10">
    <location>
        <begin position="406"/>
        <end position="425"/>
    </location>
</feature>
<dbReference type="PANTHER" id="PTHR43653:SF1">
    <property type="entry name" value="CYTOCHROME C-TYPE BIOGENESIS PROTEIN CCMF"/>
    <property type="match status" value="1"/>
</dbReference>
<dbReference type="Pfam" id="PF16327">
    <property type="entry name" value="CcmF_C"/>
    <property type="match status" value="1"/>
</dbReference>
<dbReference type="InterPro" id="IPR003567">
    <property type="entry name" value="Cyt_c_biogenesis"/>
</dbReference>
<feature type="transmembrane region" description="Helical" evidence="10">
    <location>
        <begin position="337"/>
        <end position="359"/>
    </location>
</feature>
<feature type="transmembrane region" description="Helical" evidence="10">
    <location>
        <begin position="374"/>
        <end position="394"/>
    </location>
</feature>
<evidence type="ECO:0000256" key="5">
    <source>
        <dbReference type="ARBA" id="ARBA00022692"/>
    </source>
</evidence>
<evidence type="ECO:0000256" key="7">
    <source>
        <dbReference type="ARBA" id="ARBA00022989"/>
    </source>
</evidence>
<comment type="similarity">
    <text evidence="2">Belongs to the CcmF/CycK/Ccl1/NrfE/CcsA family.</text>
</comment>
<feature type="transmembrane region" description="Helical" evidence="10">
    <location>
        <begin position="234"/>
        <end position="250"/>
    </location>
</feature>
<feature type="transmembrane region" description="Helical" evidence="10">
    <location>
        <begin position="162"/>
        <end position="182"/>
    </location>
</feature>
<keyword evidence="6" id="KW-0201">Cytochrome c-type biogenesis</keyword>
<comment type="subcellular location">
    <subcellularLocation>
        <location evidence="1">Cell inner membrane</location>
        <topology evidence="1">Multi-pass membrane protein</topology>
    </subcellularLocation>
</comment>
<evidence type="ECO:0000313" key="13">
    <source>
        <dbReference type="EMBL" id="CAI8038410.1"/>
    </source>
</evidence>
<dbReference type="AlphaFoldDB" id="A0AA35X536"/>
<dbReference type="NCBIfam" id="TIGR00353">
    <property type="entry name" value="nrfE"/>
    <property type="match status" value="1"/>
</dbReference>
<name>A0AA35X536_GEOBA</name>
<dbReference type="PANTHER" id="PTHR43653">
    <property type="entry name" value="CYTOCHROME C ASSEMBLY PROTEIN-RELATED"/>
    <property type="match status" value="1"/>
</dbReference>
<keyword evidence="8 10" id="KW-0472">Membrane</keyword>
<proteinExistence type="inferred from homology"/>
<evidence type="ECO:0000256" key="6">
    <source>
        <dbReference type="ARBA" id="ARBA00022748"/>
    </source>
</evidence>
<evidence type="ECO:0000256" key="3">
    <source>
        <dbReference type="ARBA" id="ARBA00022475"/>
    </source>
</evidence>
<evidence type="ECO:0000259" key="11">
    <source>
        <dbReference type="Pfam" id="PF01578"/>
    </source>
</evidence>
<gene>
    <name evidence="13" type="ORF">GBAR_LOCUS21420</name>
</gene>
<evidence type="ECO:0000256" key="4">
    <source>
        <dbReference type="ARBA" id="ARBA00022519"/>
    </source>
</evidence>
<keyword evidence="14" id="KW-1185">Reference proteome</keyword>
<keyword evidence="7 10" id="KW-1133">Transmembrane helix</keyword>
<dbReference type="GO" id="GO:0017004">
    <property type="term" value="P:cytochrome complex assembly"/>
    <property type="evidence" value="ECO:0007669"/>
    <property type="project" value="UniProtKB-KW"/>
</dbReference>
<reference evidence="13" key="1">
    <citation type="submission" date="2023-03" db="EMBL/GenBank/DDBJ databases">
        <authorList>
            <person name="Steffen K."/>
            <person name="Cardenas P."/>
        </authorList>
    </citation>
    <scope>NUCLEOTIDE SEQUENCE</scope>
</reference>
<dbReference type="InterPro" id="IPR032523">
    <property type="entry name" value="CcmF_C"/>
</dbReference>
<feature type="transmembrane region" description="Helical" evidence="10">
    <location>
        <begin position="106"/>
        <end position="127"/>
    </location>
</feature>
<evidence type="ECO:0000256" key="8">
    <source>
        <dbReference type="ARBA" id="ARBA00023136"/>
    </source>
</evidence>
<accession>A0AA35X536</accession>
<dbReference type="GO" id="GO:0005886">
    <property type="term" value="C:plasma membrane"/>
    <property type="evidence" value="ECO:0007669"/>
    <property type="project" value="UniProtKB-SubCell"/>
</dbReference>
<dbReference type="PRINTS" id="PR01410">
    <property type="entry name" value="CCBIOGENESIS"/>
</dbReference>
<dbReference type="PRINTS" id="PR01411">
    <property type="entry name" value="CCMFBIOGNSIS"/>
</dbReference>
<evidence type="ECO:0000256" key="2">
    <source>
        <dbReference type="ARBA" id="ARBA00009186"/>
    </source>
</evidence>
<feature type="transmembrane region" description="Helical" evidence="10">
    <location>
        <begin position="81"/>
        <end position="99"/>
    </location>
</feature>
<feature type="transmembrane region" description="Helical" evidence="10">
    <location>
        <begin position="194"/>
        <end position="214"/>
    </location>
</feature>
<dbReference type="Proteomes" id="UP001174909">
    <property type="component" value="Unassembled WGS sequence"/>
</dbReference>
<keyword evidence="5 10" id="KW-0812">Transmembrane</keyword>
<dbReference type="InterPro" id="IPR003568">
    <property type="entry name" value="Cyt_c_biogenesis_CcmF"/>
</dbReference>
<feature type="transmembrane region" description="Helical" evidence="10">
    <location>
        <begin position="297"/>
        <end position="316"/>
    </location>
</feature>
<evidence type="ECO:0000259" key="12">
    <source>
        <dbReference type="Pfam" id="PF16327"/>
    </source>
</evidence>
<comment type="caution">
    <text evidence="13">The sequence shown here is derived from an EMBL/GenBank/DDBJ whole genome shotgun (WGS) entry which is preliminary data.</text>
</comment>
<dbReference type="EMBL" id="CASHTH010002987">
    <property type="protein sequence ID" value="CAI8038410.1"/>
    <property type="molecule type" value="Genomic_DNA"/>
</dbReference>
<feature type="transmembrane region" description="Helical" evidence="10">
    <location>
        <begin position="528"/>
        <end position="548"/>
    </location>
</feature>
<comment type="function">
    <text evidence="9">Required for the biogenesis of c-type cytochromes. Possible subunit of a heme lyase.</text>
</comment>
<dbReference type="GO" id="GO:0015232">
    <property type="term" value="F:heme transmembrane transporter activity"/>
    <property type="evidence" value="ECO:0007669"/>
    <property type="project" value="InterPro"/>
</dbReference>
<feature type="domain" description="Cytochrome c assembly protein" evidence="11">
    <location>
        <begin position="74"/>
        <end position="280"/>
    </location>
</feature>
<feature type="transmembrane region" description="Helical" evidence="10">
    <location>
        <begin position="32"/>
        <end position="57"/>
    </location>
</feature>
<evidence type="ECO:0000256" key="1">
    <source>
        <dbReference type="ARBA" id="ARBA00004429"/>
    </source>
</evidence>
<dbReference type="NCBIfam" id="NF007691">
    <property type="entry name" value="PRK10369.1"/>
    <property type="match status" value="1"/>
</dbReference>
<keyword evidence="3" id="KW-1003">Cell membrane</keyword>
<evidence type="ECO:0000313" key="14">
    <source>
        <dbReference type="Proteomes" id="UP001174909"/>
    </source>
</evidence>
<evidence type="ECO:0000256" key="9">
    <source>
        <dbReference type="ARBA" id="ARBA00037230"/>
    </source>
</evidence>
<keyword evidence="4" id="KW-0997">Cell inner membrane</keyword>
<dbReference type="InterPro" id="IPR002541">
    <property type="entry name" value="Cyt_c_assembly"/>
</dbReference>